<dbReference type="EMBL" id="JBHLYR010000008">
    <property type="protein sequence ID" value="MFB9990709.1"/>
    <property type="molecule type" value="Genomic_DNA"/>
</dbReference>
<proteinExistence type="predicted"/>
<evidence type="ECO:0008006" key="3">
    <source>
        <dbReference type="Google" id="ProtNLM"/>
    </source>
</evidence>
<dbReference type="Proteomes" id="UP001589733">
    <property type="component" value="Unassembled WGS sequence"/>
</dbReference>
<name>A0ABV6AT81_9DEIO</name>
<gene>
    <name evidence="1" type="ORF">ACFFLM_01725</name>
</gene>
<protein>
    <recommendedName>
        <fullName evidence="3">Small CPxCG-related zinc finger protein</fullName>
    </recommendedName>
</protein>
<reference evidence="1 2" key="1">
    <citation type="submission" date="2024-09" db="EMBL/GenBank/DDBJ databases">
        <authorList>
            <person name="Sun Q."/>
            <person name="Mori K."/>
        </authorList>
    </citation>
    <scope>NUCLEOTIDE SEQUENCE [LARGE SCALE GENOMIC DNA]</scope>
    <source>
        <strain evidence="1 2">JCM 13503</strain>
    </source>
</reference>
<accession>A0ABV6AT81</accession>
<sequence>MPATHRVREKPCAQCGQPSAVMYRVIRSEEEGWVFLCPPCRRKAEENNPEYRYGGTWKAEKGR</sequence>
<comment type="caution">
    <text evidence="1">The sequence shown here is derived from an EMBL/GenBank/DDBJ whole genome shotgun (WGS) entry which is preliminary data.</text>
</comment>
<dbReference type="RefSeq" id="WP_380004898.1">
    <property type="nucleotide sequence ID" value="NZ_JBHLYR010000008.1"/>
</dbReference>
<keyword evidence="2" id="KW-1185">Reference proteome</keyword>
<evidence type="ECO:0000313" key="2">
    <source>
        <dbReference type="Proteomes" id="UP001589733"/>
    </source>
</evidence>
<evidence type="ECO:0000313" key="1">
    <source>
        <dbReference type="EMBL" id="MFB9990709.1"/>
    </source>
</evidence>
<organism evidence="1 2">
    <name type="scientific">Deinococcus oregonensis</name>
    <dbReference type="NCBI Taxonomy" id="1805970"/>
    <lineage>
        <taxon>Bacteria</taxon>
        <taxon>Thermotogati</taxon>
        <taxon>Deinococcota</taxon>
        <taxon>Deinococci</taxon>
        <taxon>Deinococcales</taxon>
        <taxon>Deinococcaceae</taxon>
        <taxon>Deinococcus</taxon>
    </lineage>
</organism>